<keyword evidence="3" id="KW-1185">Reference proteome</keyword>
<sequence length="96" mass="10698">MSLKESNASNTGSSESEYDEVKTTLLYHNLRDNFQQVGSQLKKYSEIIQDLSKDMDDINKSMATLQEHSLAAKNQAAIGETTTQQKEMATILPVSQ</sequence>
<protein>
    <submittedName>
        <fullName evidence="2">Uncharacterized protein</fullName>
    </submittedName>
</protein>
<evidence type="ECO:0000313" key="2">
    <source>
        <dbReference type="EMBL" id="KDR09545.1"/>
    </source>
</evidence>
<name>A0A067QKE3_ZOONE</name>
<gene>
    <name evidence="2" type="ORF">L798_00504</name>
</gene>
<dbReference type="InParanoid" id="A0A067QKE3"/>
<dbReference type="EMBL" id="KK853235">
    <property type="protein sequence ID" value="KDR09545.1"/>
    <property type="molecule type" value="Genomic_DNA"/>
</dbReference>
<keyword evidence="1" id="KW-0175">Coiled coil</keyword>
<evidence type="ECO:0000256" key="1">
    <source>
        <dbReference type="SAM" id="Coils"/>
    </source>
</evidence>
<feature type="coiled-coil region" evidence="1">
    <location>
        <begin position="41"/>
        <end position="68"/>
    </location>
</feature>
<reference evidence="2 3" key="1">
    <citation type="journal article" date="2014" name="Nat. Commun.">
        <title>Molecular traces of alternative social organization in a termite genome.</title>
        <authorList>
            <person name="Terrapon N."/>
            <person name="Li C."/>
            <person name="Robertson H.M."/>
            <person name="Ji L."/>
            <person name="Meng X."/>
            <person name="Booth W."/>
            <person name="Chen Z."/>
            <person name="Childers C.P."/>
            <person name="Glastad K.M."/>
            <person name="Gokhale K."/>
            <person name="Gowin J."/>
            <person name="Gronenberg W."/>
            <person name="Hermansen R.A."/>
            <person name="Hu H."/>
            <person name="Hunt B.G."/>
            <person name="Huylmans A.K."/>
            <person name="Khalil S.M."/>
            <person name="Mitchell R.D."/>
            <person name="Munoz-Torres M.C."/>
            <person name="Mustard J.A."/>
            <person name="Pan H."/>
            <person name="Reese J.T."/>
            <person name="Scharf M.E."/>
            <person name="Sun F."/>
            <person name="Vogel H."/>
            <person name="Xiao J."/>
            <person name="Yang W."/>
            <person name="Yang Z."/>
            <person name="Yang Z."/>
            <person name="Zhou J."/>
            <person name="Zhu J."/>
            <person name="Brent C.S."/>
            <person name="Elsik C.G."/>
            <person name="Goodisman M.A."/>
            <person name="Liberles D.A."/>
            <person name="Roe R.M."/>
            <person name="Vargo E.L."/>
            <person name="Vilcinskas A."/>
            <person name="Wang J."/>
            <person name="Bornberg-Bauer E."/>
            <person name="Korb J."/>
            <person name="Zhang G."/>
            <person name="Liebig J."/>
        </authorList>
    </citation>
    <scope>NUCLEOTIDE SEQUENCE [LARGE SCALE GENOMIC DNA]</scope>
    <source>
        <tissue evidence="2">Whole organism</tissue>
    </source>
</reference>
<accession>A0A067QKE3</accession>
<dbReference type="Proteomes" id="UP000027135">
    <property type="component" value="Unassembled WGS sequence"/>
</dbReference>
<evidence type="ECO:0000313" key="3">
    <source>
        <dbReference type="Proteomes" id="UP000027135"/>
    </source>
</evidence>
<organism evidence="2 3">
    <name type="scientific">Zootermopsis nevadensis</name>
    <name type="common">Dampwood termite</name>
    <dbReference type="NCBI Taxonomy" id="136037"/>
    <lineage>
        <taxon>Eukaryota</taxon>
        <taxon>Metazoa</taxon>
        <taxon>Ecdysozoa</taxon>
        <taxon>Arthropoda</taxon>
        <taxon>Hexapoda</taxon>
        <taxon>Insecta</taxon>
        <taxon>Pterygota</taxon>
        <taxon>Neoptera</taxon>
        <taxon>Polyneoptera</taxon>
        <taxon>Dictyoptera</taxon>
        <taxon>Blattodea</taxon>
        <taxon>Blattoidea</taxon>
        <taxon>Termitoidae</taxon>
        <taxon>Termopsidae</taxon>
        <taxon>Zootermopsis</taxon>
    </lineage>
</organism>
<proteinExistence type="predicted"/>
<dbReference type="AlphaFoldDB" id="A0A067QKE3"/>